<dbReference type="PROSITE" id="PS00676">
    <property type="entry name" value="SIGMA54_INTERACT_2"/>
    <property type="match status" value="1"/>
</dbReference>
<dbReference type="InterPro" id="IPR058031">
    <property type="entry name" value="AAA_lid_NorR"/>
</dbReference>
<evidence type="ECO:0000256" key="4">
    <source>
        <dbReference type="ARBA" id="ARBA00023163"/>
    </source>
</evidence>
<organism evidence="9 10">
    <name type="scientific">Flavobacterium rhizophilum</name>
    <dbReference type="NCBI Taxonomy" id="3163296"/>
    <lineage>
        <taxon>Bacteria</taxon>
        <taxon>Pseudomonadati</taxon>
        <taxon>Bacteroidota</taxon>
        <taxon>Flavobacteriia</taxon>
        <taxon>Flavobacteriales</taxon>
        <taxon>Flavobacteriaceae</taxon>
        <taxon>Flavobacterium</taxon>
    </lineage>
</organism>
<dbReference type="PROSITE" id="PS50045">
    <property type="entry name" value="SIGMA54_INTERACT_4"/>
    <property type="match status" value="1"/>
</dbReference>
<dbReference type="Pfam" id="PF00072">
    <property type="entry name" value="Response_reg"/>
    <property type="match status" value="1"/>
</dbReference>
<dbReference type="Gene3D" id="1.10.8.60">
    <property type="match status" value="1"/>
</dbReference>
<dbReference type="Pfam" id="PF02954">
    <property type="entry name" value="HTH_8"/>
    <property type="match status" value="1"/>
</dbReference>
<name>A0ABW8YBT0_9FLAO</name>
<accession>A0ABW8YBT0</accession>
<keyword evidence="10" id="KW-1185">Reference proteome</keyword>
<dbReference type="InterPro" id="IPR002197">
    <property type="entry name" value="HTH_Fis"/>
</dbReference>
<dbReference type="SMART" id="SM00382">
    <property type="entry name" value="AAA"/>
    <property type="match status" value="1"/>
</dbReference>
<dbReference type="InterPro" id="IPR009057">
    <property type="entry name" value="Homeodomain-like_sf"/>
</dbReference>
<dbReference type="SUPFAM" id="SSF52172">
    <property type="entry name" value="CheY-like"/>
    <property type="match status" value="1"/>
</dbReference>
<reference evidence="9 10" key="1">
    <citation type="submission" date="2024-06" db="EMBL/GenBank/DDBJ databases">
        <authorList>
            <person name="Kaempfer P."/>
            <person name="Viver T."/>
        </authorList>
    </citation>
    <scope>NUCLEOTIDE SEQUENCE [LARGE SCALE GENOMIC DNA]</scope>
    <source>
        <strain evidence="9 10">ST-75</strain>
    </source>
</reference>
<dbReference type="InterPro" id="IPR002078">
    <property type="entry name" value="Sigma_54_int"/>
</dbReference>
<dbReference type="InterPro" id="IPR027417">
    <property type="entry name" value="P-loop_NTPase"/>
</dbReference>
<evidence type="ECO:0000256" key="5">
    <source>
        <dbReference type="PROSITE-ProRule" id="PRU00169"/>
    </source>
</evidence>
<protein>
    <submittedName>
        <fullName evidence="9">Sigma-54 dependent transcriptional regulator</fullName>
    </submittedName>
</protein>
<dbReference type="RefSeq" id="WP_408073682.1">
    <property type="nucleotide sequence ID" value="NZ_JBELQB010000002.1"/>
</dbReference>
<dbReference type="Pfam" id="PF25601">
    <property type="entry name" value="AAA_lid_14"/>
    <property type="match status" value="1"/>
</dbReference>
<keyword evidence="1" id="KW-0547">Nucleotide-binding</keyword>
<feature type="domain" description="Sigma-54 factor interaction" evidence="7">
    <location>
        <begin position="140"/>
        <end position="369"/>
    </location>
</feature>
<dbReference type="Gene3D" id="1.10.10.60">
    <property type="entry name" value="Homeodomain-like"/>
    <property type="match status" value="1"/>
</dbReference>
<dbReference type="InterPro" id="IPR025943">
    <property type="entry name" value="Sigma_54_int_dom_ATP-bd_2"/>
</dbReference>
<evidence type="ECO:0000259" key="8">
    <source>
        <dbReference type="PROSITE" id="PS50110"/>
    </source>
</evidence>
<dbReference type="SUPFAM" id="SSF52540">
    <property type="entry name" value="P-loop containing nucleoside triphosphate hydrolases"/>
    <property type="match status" value="1"/>
</dbReference>
<evidence type="ECO:0000256" key="6">
    <source>
        <dbReference type="SAM" id="Coils"/>
    </source>
</evidence>
<sequence>MSVKILVVDDDTSFCLMLKTFLQKRGYDVITAFNGNDALQELNKQFFDIVLTDIRLPDSDGLEILKSITQKGLKTQVILMTGYTDIKTAVNAMKIGAFDYVGKPINPDEILHTIQQALIKKETKNSNTVTEPKKTVSGFVKGISGDSAKLYDHINLVAPTNMSVLIIGDSGTGKEYIAQSIHMQSKRASKPFVAVDCGAIPKELASSEFFGHIKGSFTGAVTDKTGHFEAANGGTLFLDEVGNLSYDVQVQLLRALQERKIKPVGSNTEQQVDIRVVAATNEDLADAVKRGDFREDLYHRLNEFCIHVPKLSERKEDVMMFANHFLAQANEELEKDVERFDQNVIDLFLNYSWPGNLREMKNIIKRSVLLTRGNAISLEVLPPEMEQSANEEIQLSYSKESEEEAIRKALERTNYNKSKAAKLLDIDRKTLYNKLKLYNIDL</sequence>
<keyword evidence="3" id="KW-0805">Transcription regulation</keyword>
<dbReference type="PRINTS" id="PR01590">
    <property type="entry name" value="HTHFIS"/>
</dbReference>
<feature type="domain" description="Response regulatory" evidence="8">
    <location>
        <begin position="4"/>
        <end position="118"/>
    </location>
</feature>
<dbReference type="InterPro" id="IPR025662">
    <property type="entry name" value="Sigma_54_int_dom_ATP-bd_1"/>
</dbReference>
<dbReference type="Gene3D" id="3.40.50.300">
    <property type="entry name" value="P-loop containing nucleotide triphosphate hydrolases"/>
    <property type="match status" value="1"/>
</dbReference>
<evidence type="ECO:0000313" key="9">
    <source>
        <dbReference type="EMBL" id="MFL9836658.1"/>
    </source>
</evidence>
<feature type="coiled-coil region" evidence="6">
    <location>
        <begin position="323"/>
        <end position="350"/>
    </location>
</feature>
<dbReference type="CDD" id="cd00009">
    <property type="entry name" value="AAA"/>
    <property type="match status" value="1"/>
</dbReference>
<dbReference type="InterPro" id="IPR011006">
    <property type="entry name" value="CheY-like_superfamily"/>
</dbReference>
<evidence type="ECO:0000313" key="10">
    <source>
        <dbReference type="Proteomes" id="UP001629059"/>
    </source>
</evidence>
<keyword evidence="4" id="KW-0804">Transcription</keyword>
<dbReference type="InterPro" id="IPR003593">
    <property type="entry name" value="AAA+_ATPase"/>
</dbReference>
<proteinExistence type="predicted"/>
<dbReference type="InterPro" id="IPR001789">
    <property type="entry name" value="Sig_transdc_resp-reg_receiver"/>
</dbReference>
<dbReference type="PROSITE" id="PS50110">
    <property type="entry name" value="RESPONSE_REGULATORY"/>
    <property type="match status" value="1"/>
</dbReference>
<dbReference type="Gene3D" id="3.40.50.2300">
    <property type="match status" value="1"/>
</dbReference>
<dbReference type="PROSITE" id="PS00675">
    <property type="entry name" value="SIGMA54_INTERACT_1"/>
    <property type="match status" value="1"/>
</dbReference>
<comment type="caution">
    <text evidence="9">The sequence shown here is derived from an EMBL/GenBank/DDBJ whole genome shotgun (WGS) entry which is preliminary data.</text>
</comment>
<evidence type="ECO:0000259" key="7">
    <source>
        <dbReference type="PROSITE" id="PS50045"/>
    </source>
</evidence>
<dbReference type="Proteomes" id="UP001629059">
    <property type="component" value="Unassembled WGS sequence"/>
</dbReference>
<dbReference type="PANTHER" id="PTHR32071:SF81">
    <property type="entry name" value="PROPIONATE CATABOLISM OPERON REGULATORY PROTEIN"/>
    <property type="match status" value="1"/>
</dbReference>
<dbReference type="SUPFAM" id="SSF46689">
    <property type="entry name" value="Homeodomain-like"/>
    <property type="match status" value="1"/>
</dbReference>
<evidence type="ECO:0000256" key="3">
    <source>
        <dbReference type="ARBA" id="ARBA00023015"/>
    </source>
</evidence>
<keyword evidence="2" id="KW-0067">ATP-binding</keyword>
<keyword evidence="5" id="KW-0597">Phosphoprotein</keyword>
<evidence type="ECO:0000256" key="2">
    <source>
        <dbReference type="ARBA" id="ARBA00022840"/>
    </source>
</evidence>
<dbReference type="EMBL" id="JBELQB010000002">
    <property type="protein sequence ID" value="MFL9836658.1"/>
    <property type="molecule type" value="Genomic_DNA"/>
</dbReference>
<evidence type="ECO:0000256" key="1">
    <source>
        <dbReference type="ARBA" id="ARBA00022741"/>
    </source>
</evidence>
<dbReference type="SMART" id="SM00448">
    <property type="entry name" value="REC"/>
    <property type="match status" value="1"/>
</dbReference>
<dbReference type="PANTHER" id="PTHR32071">
    <property type="entry name" value="TRANSCRIPTIONAL REGULATORY PROTEIN"/>
    <property type="match status" value="1"/>
</dbReference>
<feature type="modified residue" description="4-aspartylphosphate" evidence="5">
    <location>
        <position position="53"/>
    </location>
</feature>
<keyword evidence="6" id="KW-0175">Coiled coil</keyword>
<gene>
    <name evidence="9" type="ORF">ABS768_04060</name>
</gene>
<dbReference type="Pfam" id="PF00158">
    <property type="entry name" value="Sigma54_activat"/>
    <property type="match status" value="1"/>
</dbReference>